<dbReference type="Gene3D" id="1.20.1250.20">
    <property type="entry name" value="MFS general substrate transporter like domains"/>
    <property type="match status" value="2"/>
</dbReference>
<dbReference type="PANTHER" id="PTHR23501:SF193">
    <property type="entry name" value="MULTIDRUG TRANSPORTER, PUTATIVE (AFU_ORTHOLOGUE AFUA_8G00940)-RELATED"/>
    <property type="match status" value="1"/>
</dbReference>
<feature type="compositionally biased region" description="Basic and acidic residues" evidence="6">
    <location>
        <begin position="449"/>
        <end position="464"/>
    </location>
</feature>
<feature type="transmembrane region" description="Helical" evidence="7">
    <location>
        <begin position="189"/>
        <end position="206"/>
    </location>
</feature>
<dbReference type="GO" id="GO:0005886">
    <property type="term" value="C:plasma membrane"/>
    <property type="evidence" value="ECO:0007669"/>
    <property type="project" value="TreeGrafter"/>
</dbReference>
<dbReference type="PANTHER" id="PTHR23501">
    <property type="entry name" value="MAJOR FACILITATOR SUPERFAMILY"/>
    <property type="match status" value="1"/>
</dbReference>
<feature type="transmembrane region" description="Helical" evidence="7">
    <location>
        <begin position="49"/>
        <end position="69"/>
    </location>
</feature>
<evidence type="ECO:0000256" key="2">
    <source>
        <dbReference type="ARBA" id="ARBA00007520"/>
    </source>
</evidence>
<dbReference type="GO" id="GO:0022857">
    <property type="term" value="F:transmembrane transporter activity"/>
    <property type="evidence" value="ECO:0007669"/>
    <property type="project" value="InterPro"/>
</dbReference>
<comment type="subcellular location">
    <subcellularLocation>
        <location evidence="1">Membrane</location>
        <topology evidence="1">Multi-pass membrane protein</topology>
    </subcellularLocation>
</comment>
<proteinExistence type="inferred from homology"/>
<dbReference type="PROSITE" id="PS50850">
    <property type="entry name" value="MFS"/>
    <property type="match status" value="1"/>
</dbReference>
<feature type="transmembrane region" description="Helical" evidence="7">
    <location>
        <begin position="153"/>
        <end position="177"/>
    </location>
</feature>
<dbReference type="AlphaFoldDB" id="A0AAN6YTQ8"/>
<evidence type="ECO:0000256" key="4">
    <source>
        <dbReference type="ARBA" id="ARBA00022989"/>
    </source>
</evidence>
<evidence type="ECO:0000313" key="10">
    <source>
        <dbReference type="Proteomes" id="UP001301958"/>
    </source>
</evidence>
<dbReference type="InterPro" id="IPR020846">
    <property type="entry name" value="MFS_dom"/>
</dbReference>
<name>A0AAN6YTQ8_9PEZI</name>
<accession>A0AAN6YTQ8</accession>
<reference evidence="9" key="2">
    <citation type="submission" date="2023-05" db="EMBL/GenBank/DDBJ databases">
        <authorList>
            <consortium name="Lawrence Berkeley National Laboratory"/>
            <person name="Steindorff A."/>
            <person name="Hensen N."/>
            <person name="Bonometti L."/>
            <person name="Westerberg I."/>
            <person name="Brannstrom I.O."/>
            <person name="Guillou S."/>
            <person name="Cros-Aarteil S."/>
            <person name="Calhoun S."/>
            <person name="Haridas S."/>
            <person name="Kuo A."/>
            <person name="Mondo S."/>
            <person name="Pangilinan J."/>
            <person name="Riley R."/>
            <person name="Labutti K."/>
            <person name="Andreopoulos B."/>
            <person name="Lipzen A."/>
            <person name="Chen C."/>
            <person name="Yanf M."/>
            <person name="Daum C."/>
            <person name="Ng V."/>
            <person name="Clum A."/>
            <person name="Ohm R."/>
            <person name="Martin F."/>
            <person name="Silar P."/>
            <person name="Natvig D."/>
            <person name="Lalanne C."/>
            <person name="Gautier V."/>
            <person name="Ament-Velasquez S.L."/>
            <person name="Kruys A."/>
            <person name="Hutchinson M.I."/>
            <person name="Powell A.J."/>
            <person name="Barry K."/>
            <person name="Miller A.N."/>
            <person name="Grigoriev I.V."/>
            <person name="Debuchy R."/>
            <person name="Gladieux P."/>
            <person name="Thoren M.H."/>
            <person name="Johannesson H."/>
        </authorList>
    </citation>
    <scope>NUCLEOTIDE SEQUENCE</scope>
    <source>
        <strain evidence="9">CBS 990.96</strain>
    </source>
</reference>
<feature type="domain" description="Major facilitator superfamily (MFS) profile" evidence="8">
    <location>
        <begin position="1"/>
        <end position="435"/>
    </location>
</feature>
<feature type="transmembrane region" description="Helical" evidence="7">
    <location>
        <begin position="226"/>
        <end position="247"/>
    </location>
</feature>
<evidence type="ECO:0000259" key="8">
    <source>
        <dbReference type="PROSITE" id="PS50850"/>
    </source>
</evidence>
<feature type="transmembrane region" description="Helical" evidence="7">
    <location>
        <begin position="259"/>
        <end position="284"/>
    </location>
</feature>
<feature type="transmembrane region" description="Helical" evidence="7">
    <location>
        <begin position="304"/>
        <end position="325"/>
    </location>
</feature>
<protein>
    <recommendedName>
        <fullName evidence="8">Major facilitator superfamily (MFS) profile domain-containing protein</fullName>
    </recommendedName>
</protein>
<comment type="similarity">
    <text evidence="2">Belongs to the major facilitator superfamily. TCR/Tet family.</text>
</comment>
<evidence type="ECO:0000313" key="9">
    <source>
        <dbReference type="EMBL" id="KAK4222657.1"/>
    </source>
</evidence>
<keyword evidence="10" id="KW-1185">Reference proteome</keyword>
<evidence type="ECO:0000256" key="5">
    <source>
        <dbReference type="ARBA" id="ARBA00023136"/>
    </source>
</evidence>
<gene>
    <name evidence="9" type="ORF">QBC38DRAFT_518686</name>
</gene>
<keyword evidence="5 7" id="KW-0472">Membrane</keyword>
<feature type="transmembrane region" description="Helical" evidence="7">
    <location>
        <begin position="337"/>
        <end position="360"/>
    </location>
</feature>
<evidence type="ECO:0000256" key="1">
    <source>
        <dbReference type="ARBA" id="ARBA00004141"/>
    </source>
</evidence>
<evidence type="ECO:0000256" key="7">
    <source>
        <dbReference type="SAM" id="Phobius"/>
    </source>
</evidence>
<dbReference type="InterPro" id="IPR036259">
    <property type="entry name" value="MFS_trans_sf"/>
</dbReference>
<dbReference type="SUPFAM" id="SSF103473">
    <property type="entry name" value="MFS general substrate transporter"/>
    <property type="match status" value="2"/>
</dbReference>
<dbReference type="Proteomes" id="UP001301958">
    <property type="component" value="Unassembled WGS sequence"/>
</dbReference>
<comment type="caution">
    <text evidence="9">The sequence shown here is derived from an EMBL/GenBank/DDBJ whole genome shotgun (WGS) entry which is preliminary data.</text>
</comment>
<dbReference type="Pfam" id="PF07690">
    <property type="entry name" value="MFS_1"/>
    <property type="match status" value="1"/>
</dbReference>
<keyword evidence="4 7" id="KW-1133">Transmembrane helix</keyword>
<dbReference type="InterPro" id="IPR011701">
    <property type="entry name" value="MFS"/>
</dbReference>
<organism evidence="9 10">
    <name type="scientific">Podospora fimiseda</name>
    <dbReference type="NCBI Taxonomy" id="252190"/>
    <lineage>
        <taxon>Eukaryota</taxon>
        <taxon>Fungi</taxon>
        <taxon>Dikarya</taxon>
        <taxon>Ascomycota</taxon>
        <taxon>Pezizomycotina</taxon>
        <taxon>Sordariomycetes</taxon>
        <taxon>Sordariomycetidae</taxon>
        <taxon>Sordariales</taxon>
        <taxon>Podosporaceae</taxon>
        <taxon>Podospora</taxon>
    </lineage>
</organism>
<evidence type="ECO:0000256" key="3">
    <source>
        <dbReference type="ARBA" id="ARBA00022692"/>
    </source>
</evidence>
<feature type="region of interest" description="Disordered" evidence="6">
    <location>
        <begin position="443"/>
        <end position="464"/>
    </location>
</feature>
<feature type="transmembrane region" description="Helical" evidence="7">
    <location>
        <begin position="108"/>
        <end position="133"/>
    </location>
</feature>
<reference evidence="9" key="1">
    <citation type="journal article" date="2023" name="Mol. Phylogenet. Evol.">
        <title>Genome-scale phylogeny and comparative genomics of the fungal order Sordariales.</title>
        <authorList>
            <person name="Hensen N."/>
            <person name="Bonometti L."/>
            <person name="Westerberg I."/>
            <person name="Brannstrom I.O."/>
            <person name="Guillou S."/>
            <person name="Cros-Aarteil S."/>
            <person name="Calhoun S."/>
            <person name="Haridas S."/>
            <person name="Kuo A."/>
            <person name="Mondo S."/>
            <person name="Pangilinan J."/>
            <person name="Riley R."/>
            <person name="LaButti K."/>
            <person name="Andreopoulos B."/>
            <person name="Lipzen A."/>
            <person name="Chen C."/>
            <person name="Yan M."/>
            <person name="Daum C."/>
            <person name="Ng V."/>
            <person name="Clum A."/>
            <person name="Steindorff A."/>
            <person name="Ohm R.A."/>
            <person name="Martin F."/>
            <person name="Silar P."/>
            <person name="Natvig D.O."/>
            <person name="Lalanne C."/>
            <person name="Gautier V."/>
            <person name="Ament-Velasquez S.L."/>
            <person name="Kruys A."/>
            <person name="Hutchinson M.I."/>
            <person name="Powell A.J."/>
            <person name="Barry K."/>
            <person name="Miller A.N."/>
            <person name="Grigoriev I.V."/>
            <person name="Debuchy R."/>
            <person name="Gladieux P."/>
            <person name="Hiltunen Thoren M."/>
            <person name="Johannesson H."/>
        </authorList>
    </citation>
    <scope>NUCLEOTIDE SEQUENCE</scope>
    <source>
        <strain evidence="9">CBS 990.96</strain>
    </source>
</reference>
<feature type="transmembrane region" description="Helical" evidence="7">
    <location>
        <begin position="412"/>
        <end position="430"/>
    </location>
</feature>
<keyword evidence="3 7" id="KW-0812">Transmembrane</keyword>
<feature type="transmembrane region" description="Helical" evidence="7">
    <location>
        <begin position="75"/>
        <end position="96"/>
    </location>
</feature>
<evidence type="ECO:0000256" key="6">
    <source>
        <dbReference type="SAM" id="MobiDB-lite"/>
    </source>
</evidence>
<dbReference type="EMBL" id="MU865460">
    <property type="protein sequence ID" value="KAK4222657.1"/>
    <property type="molecule type" value="Genomic_DNA"/>
</dbReference>
<sequence length="464" mass="49756">MVISTAIPQITDEFLSLTDVDWYASAYQFGISAPQPLIGKIYTHFRTKWTFLACFGVFELGSVLCGAASSSTMLIIGRAVAGLGAAGIINGAITIVSSCAPLEKRPSLFGLTMGFQQLGLVVGPLIGGAFTSYSTWRWSNKAKARDVLLQLPHHLNLVGFCLLAPVVIMPLLALQYGSGVKFAWNSSQVIRLFVGAAAMATVWFVWNYRKGEAALLPPAMIRRRTVWTAAGFNAFQMAAIYAALYYLPIYFQAIKATSAILSGVYIMPTFLPQLLMAGLSGGILQKNGIRDSAGYLCNGSALDWIGFALHVAAGQLGWELAILAIQGVTTGEELSSGMAFMLFSQPLAPAVILTLCNIILVESLKIQIPEKAPAVDPDDIIRAGATGFGGVIRDQQLLEGVLVAYANSLNRVFYLVAGCAAVSFVFLWGMGWQYLRKRNEGSLPAAGAGEKRMSDEKVEVADSP</sequence>